<reference evidence="1" key="1">
    <citation type="submission" date="2018-02" db="EMBL/GenBank/DDBJ databases">
        <title>Rhizophora mucronata_Transcriptome.</title>
        <authorList>
            <person name="Meera S.P."/>
            <person name="Sreeshan A."/>
            <person name="Augustine A."/>
        </authorList>
    </citation>
    <scope>NUCLEOTIDE SEQUENCE</scope>
    <source>
        <tissue evidence="1">Leaf</tissue>
    </source>
</reference>
<name>A0A2P2MDT3_RHIMU</name>
<dbReference type="EMBL" id="GGEC01047883">
    <property type="protein sequence ID" value="MBX28367.1"/>
    <property type="molecule type" value="Transcribed_RNA"/>
</dbReference>
<dbReference type="AlphaFoldDB" id="A0A2P2MDT3"/>
<organism evidence="1">
    <name type="scientific">Rhizophora mucronata</name>
    <name type="common">Asiatic mangrove</name>
    <dbReference type="NCBI Taxonomy" id="61149"/>
    <lineage>
        <taxon>Eukaryota</taxon>
        <taxon>Viridiplantae</taxon>
        <taxon>Streptophyta</taxon>
        <taxon>Embryophyta</taxon>
        <taxon>Tracheophyta</taxon>
        <taxon>Spermatophyta</taxon>
        <taxon>Magnoliopsida</taxon>
        <taxon>eudicotyledons</taxon>
        <taxon>Gunneridae</taxon>
        <taxon>Pentapetalae</taxon>
        <taxon>rosids</taxon>
        <taxon>fabids</taxon>
        <taxon>Malpighiales</taxon>
        <taxon>Rhizophoraceae</taxon>
        <taxon>Rhizophora</taxon>
    </lineage>
</organism>
<protein>
    <submittedName>
        <fullName evidence="1">Uncharacterized protein</fullName>
    </submittedName>
</protein>
<accession>A0A2P2MDT3</accession>
<proteinExistence type="predicted"/>
<sequence>MRKTLLHSVPTFSNNHHNIYNTQKITDTQHIGSSFKLMSSPPEAETELRIPRSGPILVECI</sequence>
<evidence type="ECO:0000313" key="1">
    <source>
        <dbReference type="EMBL" id="MBX28367.1"/>
    </source>
</evidence>
<dbReference type="EMBL" id="GGEC01047890">
    <property type="protein sequence ID" value="MBX28374.1"/>
    <property type="molecule type" value="Transcribed_RNA"/>
</dbReference>